<evidence type="ECO:0000256" key="8">
    <source>
        <dbReference type="ARBA" id="ARBA00022982"/>
    </source>
</evidence>
<feature type="domain" description="Cytochrome b561 bacterial/Ni-hydrogenase" evidence="14">
    <location>
        <begin position="8"/>
        <end position="172"/>
    </location>
</feature>
<evidence type="ECO:0000313" key="16">
    <source>
        <dbReference type="Proteomes" id="UP001320168"/>
    </source>
</evidence>
<keyword evidence="3" id="KW-0813">Transport</keyword>
<evidence type="ECO:0000256" key="3">
    <source>
        <dbReference type="ARBA" id="ARBA00022448"/>
    </source>
</evidence>
<dbReference type="Proteomes" id="UP001320168">
    <property type="component" value="Unassembled WGS sequence"/>
</dbReference>
<organism evidence="15 16">
    <name type="scientific">Billgrantia ethanolica</name>
    <dbReference type="NCBI Taxonomy" id="2733486"/>
    <lineage>
        <taxon>Bacteria</taxon>
        <taxon>Pseudomonadati</taxon>
        <taxon>Pseudomonadota</taxon>
        <taxon>Gammaproteobacteria</taxon>
        <taxon>Oceanospirillales</taxon>
        <taxon>Halomonadaceae</taxon>
        <taxon>Billgrantia</taxon>
    </lineage>
</organism>
<feature type="transmembrane region" description="Helical" evidence="13">
    <location>
        <begin position="142"/>
        <end position="160"/>
    </location>
</feature>
<sequence>MSTAGNAHYGRVNRYLHWGMALLLAWQFTTTSVRVLLSDSALDELLWPTHRSTGFLLMVLVAVRVLWALASRTSQPPAVSRAARLGHLALYGLMLVVPTLALLRQYGSGRAFEPFGIPLMSGFEGERIEWMVAAGSLLHGELGWLLLALIVGHVAMVFWHRRHGQDVLGRMLVR</sequence>
<evidence type="ECO:0000256" key="5">
    <source>
        <dbReference type="ARBA" id="ARBA00022617"/>
    </source>
</evidence>
<protein>
    <submittedName>
        <fullName evidence="15">Cytochrome b</fullName>
    </submittedName>
</protein>
<evidence type="ECO:0000256" key="7">
    <source>
        <dbReference type="ARBA" id="ARBA00022723"/>
    </source>
</evidence>
<name>A0ABS9A6P7_9GAMM</name>
<feature type="transmembrane region" description="Helical" evidence="13">
    <location>
        <begin position="82"/>
        <end position="103"/>
    </location>
</feature>
<keyword evidence="5" id="KW-0349">Heme</keyword>
<accession>A0ABS9A6P7</accession>
<evidence type="ECO:0000256" key="13">
    <source>
        <dbReference type="SAM" id="Phobius"/>
    </source>
</evidence>
<comment type="cofactor">
    <cofactor evidence="1">
        <name>heme b</name>
        <dbReference type="ChEBI" id="CHEBI:60344"/>
    </cofactor>
</comment>
<dbReference type="RefSeq" id="WP_234271124.1">
    <property type="nucleotide sequence ID" value="NZ_JABFTX010000004.1"/>
</dbReference>
<comment type="subcellular location">
    <subcellularLocation>
        <location evidence="2">Cell membrane</location>
        <topology evidence="2">Multi-pass membrane protein</topology>
    </subcellularLocation>
</comment>
<feature type="transmembrane region" description="Helical" evidence="13">
    <location>
        <begin position="49"/>
        <end position="70"/>
    </location>
</feature>
<evidence type="ECO:0000256" key="9">
    <source>
        <dbReference type="ARBA" id="ARBA00022989"/>
    </source>
</evidence>
<comment type="similarity">
    <text evidence="12">Belongs to the cytochrome b561 family.</text>
</comment>
<keyword evidence="6 13" id="KW-0812">Transmembrane</keyword>
<dbReference type="SUPFAM" id="SSF81342">
    <property type="entry name" value="Transmembrane di-heme cytochromes"/>
    <property type="match status" value="1"/>
</dbReference>
<evidence type="ECO:0000256" key="11">
    <source>
        <dbReference type="ARBA" id="ARBA00023136"/>
    </source>
</evidence>
<keyword evidence="11 13" id="KW-0472">Membrane</keyword>
<keyword evidence="10" id="KW-0408">Iron</keyword>
<keyword evidence="16" id="KW-1185">Reference proteome</keyword>
<dbReference type="InterPro" id="IPR011577">
    <property type="entry name" value="Cyt_b561_bac/Ni-Hgenase"/>
</dbReference>
<feature type="transmembrane region" description="Helical" evidence="13">
    <location>
        <begin position="12"/>
        <end position="29"/>
    </location>
</feature>
<dbReference type="PANTHER" id="PTHR30529:SF1">
    <property type="entry name" value="CYTOCHROME B561 HOMOLOG 2"/>
    <property type="match status" value="1"/>
</dbReference>
<dbReference type="InterPro" id="IPR052168">
    <property type="entry name" value="Cytochrome_b561_oxidase"/>
</dbReference>
<dbReference type="EMBL" id="JABFTX010000004">
    <property type="protein sequence ID" value="MCE8004513.1"/>
    <property type="molecule type" value="Genomic_DNA"/>
</dbReference>
<evidence type="ECO:0000256" key="4">
    <source>
        <dbReference type="ARBA" id="ARBA00022475"/>
    </source>
</evidence>
<keyword evidence="9 13" id="KW-1133">Transmembrane helix</keyword>
<proteinExistence type="inferred from homology"/>
<evidence type="ECO:0000256" key="10">
    <source>
        <dbReference type="ARBA" id="ARBA00023004"/>
    </source>
</evidence>
<comment type="caution">
    <text evidence="15">The sequence shown here is derived from an EMBL/GenBank/DDBJ whole genome shotgun (WGS) entry which is preliminary data.</text>
</comment>
<keyword evidence="8" id="KW-0249">Electron transport</keyword>
<keyword evidence="7" id="KW-0479">Metal-binding</keyword>
<evidence type="ECO:0000313" key="15">
    <source>
        <dbReference type="EMBL" id="MCE8004513.1"/>
    </source>
</evidence>
<dbReference type="Pfam" id="PF01292">
    <property type="entry name" value="Ni_hydr_CYTB"/>
    <property type="match status" value="1"/>
</dbReference>
<evidence type="ECO:0000256" key="12">
    <source>
        <dbReference type="ARBA" id="ARBA00037975"/>
    </source>
</evidence>
<evidence type="ECO:0000256" key="1">
    <source>
        <dbReference type="ARBA" id="ARBA00001970"/>
    </source>
</evidence>
<evidence type="ECO:0000256" key="2">
    <source>
        <dbReference type="ARBA" id="ARBA00004651"/>
    </source>
</evidence>
<evidence type="ECO:0000259" key="14">
    <source>
        <dbReference type="Pfam" id="PF01292"/>
    </source>
</evidence>
<keyword evidence="4" id="KW-1003">Cell membrane</keyword>
<dbReference type="InterPro" id="IPR016174">
    <property type="entry name" value="Di-haem_cyt_TM"/>
</dbReference>
<evidence type="ECO:0000256" key="6">
    <source>
        <dbReference type="ARBA" id="ARBA00022692"/>
    </source>
</evidence>
<gene>
    <name evidence="15" type="ORF">HOP53_16930</name>
</gene>
<reference evidence="15 16" key="1">
    <citation type="journal article" date="2021" name="Front. Microbiol.">
        <title>Aerobic Denitrification and Heterotrophic Sulfur Oxidation in the Genus Halomonas Revealed by Six Novel Species Characterizations and Genome-Based Analysis.</title>
        <authorList>
            <person name="Wang L."/>
            <person name="Shao Z."/>
        </authorList>
    </citation>
    <scope>NUCLEOTIDE SEQUENCE [LARGE SCALE GENOMIC DNA]</scope>
    <source>
        <strain evidence="15 16">MCCC 1A11081</strain>
    </source>
</reference>
<dbReference type="PANTHER" id="PTHR30529">
    <property type="entry name" value="CYTOCHROME B561"/>
    <property type="match status" value="1"/>
</dbReference>